<dbReference type="Gene3D" id="3.40.1190.20">
    <property type="match status" value="1"/>
</dbReference>
<organism evidence="5 6">
    <name type="scientific">Holtiella tumoricola</name>
    <dbReference type="NCBI Taxonomy" id="3018743"/>
    <lineage>
        <taxon>Bacteria</taxon>
        <taxon>Bacillati</taxon>
        <taxon>Bacillota</taxon>
        <taxon>Clostridia</taxon>
        <taxon>Lachnospirales</taxon>
        <taxon>Cellulosilyticaceae</taxon>
        <taxon>Holtiella</taxon>
    </lineage>
</organism>
<dbReference type="Pfam" id="PF00294">
    <property type="entry name" value="PfkB"/>
    <property type="match status" value="1"/>
</dbReference>
<name>A0AA42J1T2_9FIRM</name>
<dbReference type="GO" id="GO:0016301">
    <property type="term" value="F:kinase activity"/>
    <property type="evidence" value="ECO:0007669"/>
    <property type="project" value="UniProtKB-KW"/>
</dbReference>
<keyword evidence="2" id="KW-0808">Transferase</keyword>
<dbReference type="PANTHER" id="PTHR43085:SF57">
    <property type="entry name" value="CARBOHYDRATE KINASE PFKB DOMAIN-CONTAINING PROTEIN"/>
    <property type="match status" value="1"/>
</dbReference>
<dbReference type="InterPro" id="IPR002173">
    <property type="entry name" value="Carboh/pur_kinase_PfkB_CS"/>
</dbReference>
<keyword evidence="6" id="KW-1185">Reference proteome</keyword>
<dbReference type="InterPro" id="IPR050306">
    <property type="entry name" value="PfkB_Carbo_kinase"/>
</dbReference>
<protein>
    <submittedName>
        <fullName evidence="5">Sugar kinase</fullName>
    </submittedName>
</protein>
<dbReference type="InterPro" id="IPR029056">
    <property type="entry name" value="Ribokinase-like"/>
</dbReference>
<dbReference type="Proteomes" id="UP001169242">
    <property type="component" value="Unassembled WGS sequence"/>
</dbReference>
<keyword evidence="3 5" id="KW-0418">Kinase</keyword>
<accession>A0AA42J1T2</accession>
<gene>
    <name evidence="5" type="ORF">PBV87_14675</name>
</gene>
<reference evidence="5" key="1">
    <citation type="journal article" date="2023" name="Int. J. Syst. Evol. Microbiol.">
        <title>&lt;i&gt;Holtiella tumoricola&lt;/i&gt; gen. nov. sp. nov., isolated from a human clinical sample.</title>
        <authorList>
            <person name="Allen-Vercoe E."/>
            <person name="Daigneault M.C."/>
            <person name="Vancuren S.J."/>
            <person name="Cochrane K."/>
            <person name="O'Neal L.L."/>
            <person name="Sankaranarayanan K."/>
            <person name="Lawson P.A."/>
        </authorList>
    </citation>
    <scope>NUCLEOTIDE SEQUENCE</scope>
    <source>
        <strain evidence="5">CC70A</strain>
    </source>
</reference>
<dbReference type="EMBL" id="JAQIFT010000053">
    <property type="protein sequence ID" value="MDA3732725.1"/>
    <property type="molecule type" value="Genomic_DNA"/>
</dbReference>
<comment type="caution">
    <text evidence="5">The sequence shown here is derived from an EMBL/GenBank/DDBJ whole genome shotgun (WGS) entry which is preliminary data.</text>
</comment>
<dbReference type="PROSITE" id="PS00584">
    <property type="entry name" value="PFKB_KINASES_2"/>
    <property type="match status" value="1"/>
</dbReference>
<evidence type="ECO:0000259" key="4">
    <source>
        <dbReference type="Pfam" id="PF00294"/>
    </source>
</evidence>
<proteinExistence type="inferred from homology"/>
<dbReference type="CDD" id="cd01166">
    <property type="entry name" value="KdgK"/>
    <property type="match status" value="1"/>
</dbReference>
<evidence type="ECO:0000256" key="1">
    <source>
        <dbReference type="ARBA" id="ARBA00010688"/>
    </source>
</evidence>
<feature type="domain" description="Carbohydrate kinase PfkB" evidence="4">
    <location>
        <begin position="4"/>
        <end position="302"/>
    </location>
</feature>
<evidence type="ECO:0000256" key="2">
    <source>
        <dbReference type="ARBA" id="ARBA00022679"/>
    </source>
</evidence>
<dbReference type="PANTHER" id="PTHR43085">
    <property type="entry name" value="HEXOKINASE FAMILY MEMBER"/>
    <property type="match status" value="1"/>
</dbReference>
<evidence type="ECO:0000256" key="3">
    <source>
        <dbReference type="ARBA" id="ARBA00022777"/>
    </source>
</evidence>
<dbReference type="InterPro" id="IPR011611">
    <property type="entry name" value="PfkB_dom"/>
</dbReference>
<sequence length="316" mass="34728">MGEKILLIGEPMGLLTSTEYGTLDSIKNFDVSIAGAELNVAIGVKRLGHEVLYYSKLGRDLFSSWVLSCLRKNEISEGFIRYSSIHNTGFMFKSKVQDGDPSVYYYRKNSAASTISIEDVRNIDLSDIAILHITGIFPALSNNCLEVTKYLMQKAVANNIHVTYDPNIRMTLWESKEVMIRTLNELAKYATTVLPGISEGRLLTGFETAEEISAFYQELGVKNIIVKLGEKGAFATDGEQTYVTQGYFPNQIIDTVGAGDGFAAGIISAFAEGLSLQEATERGAAIGCIQVMHVGDNEGLPTREQLGIFMKTNKKF</sequence>
<dbReference type="SUPFAM" id="SSF53613">
    <property type="entry name" value="Ribokinase-like"/>
    <property type="match status" value="1"/>
</dbReference>
<evidence type="ECO:0000313" key="5">
    <source>
        <dbReference type="EMBL" id="MDA3732725.1"/>
    </source>
</evidence>
<dbReference type="RefSeq" id="WP_271012748.1">
    <property type="nucleotide sequence ID" value="NZ_JAQIFT010000053.1"/>
</dbReference>
<evidence type="ECO:0000313" key="6">
    <source>
        <dbReference type="Proteomes" id="UP001169242"/>
    </source>
</evidence>
<comment type="similarity">
    <text evidence="1">Belongs to the carbohydrate kinase PfkB family.</text>
</comment>
<dbReference type="AlphaFoldDB" id="A0AA42J1T2"/>